<dbReference type="Proteomes" id="UP000298429">
    <property type="component" value="Unassembled WGS sequence"/>
</dbReference>
<dbReference type="InterPro" id="IPR000413">
    <property type="entry name" value="Integrin_alpha"/>
</dbReference>
<evidence type="ECO:0000313" key="5">
    <source>
        <dbReference type="EMBL" id="TGM06033.1"/>
    </source>
</evidence>
<organism evidence="5 6">
    <name type="scientific">Leptospira barantonii</name>
    <dbReference type="NCBI Taxonomy" id="2023184"/>
    <lineage>
        <taxon>Bacteria</taxon>
        <taxon>Pseudomonadati</taxon>
        <taxon>Spirochaetota</taxon>
        <taxon>Spirochaetia</taxon>
        <taxon>Leptospirales</taxon>
        <taxon>Leptospiraceae</taxon>
        <taxon>Leptospira</taxon>
    </lineage>
</organism>
<sequence>MKPAALSKSEYKFPFLKRILISSCVCFFAHCWSNPFYQPPIECLSGGHNHLCPDHSLSVFFQGLSILNFNSQNAISISNVVDKSAIQSGFLVGKTAFGYDNVSVSVDDGPPTAVAVVNSAWRYALPAQAVTGTHWALGSKHKISVRIYNALGQVFAEKAIEVVKGINRDTNGDGYPDVILSVSPGNSVQGYSLVFLTHADTGIPSTSPDTIITDGLVGSSFFGDRVGVGDFNGDGYADMLVGSQAAPSFSTIGHAFIFHSSGQTGIANQNLASGGNYSTFLKGQNGGDRLGSFVNGADVNGDGYDDAILTSPWNNCKGYTFYSAGNNGVSSKDLSTGGIADITFSIATPDNFGFTAFGDINKDGYTDMVVGAPSYSSSQGRVYVYISNGTTLPVTSQYLLAPTPTCSGTCSFGTAITLADFNGDSCADLGVGASSYNGNQGAAFVYLSNCGSTAPFSSTPNATFIGPLTSTCNGGNNCSFGNFVTSGDTNGDGFADLLVTAYQATNNYGNVYLFQSSGSSGIQSVNLSTGGSANSTITGAGVGLDFGLFASMQDVNGDGLSDILVAAMDPIASGLSQIGKGKVYYFQSSATTGSTNIDLRTGGVATATLTYSLGMSLGNSIAFSPFEYEESSIFGYSYGEFFENGIKGMRGTSPFPLRK</sequence>
<keyword evidence="1" id="KW-0732">Signal</keyword>
<dbReference type="InterPro" id="IPR013517">
    <property type="entry name" value="FG-GAP"/>
</dbReference>
<name>A0A5F2BKE7_9LEPT</name>
<dbReference type="GO" id="GO:0007155">
    <property type="term" value="P:cell adhesion"/>
    <property type="evidence" value="ECO:0007669"/>
    <property type="project" value="InterPro"/>
</dbReference>
<dbReference type="PROSITE" id="PS51470">
    <property type="entry name" value="FG_GAP"/>
    <property type="match status" value="2"/>
</dbReference>
<gene>
    <name evidence="5" type="ORF">EHQ76_06500</name>
</gene>
<keyword evidence="3" id="KW-0378">Hydrolase</keyword>
<evidence type="ECO:0000256" key="1">
    <source>
        <dbReference type="ARBA" id="ARBA00022729"/>
    </source>
</evidence>
<dbReference type="InterPro" id="IPR028994">
    <property type="entry name" value="Integrin_alpha_N"/>
</dbReference>
<dbReference type="RefSeq" id="WP_135670261.1">
    <property type="nucleotide sequence ID" value="NZ_RQGN01000035.1"/>
</dbReference>
<comment type="caution">
    <text evidence="5">The sequence shown here is derived from an EMBL/GenBank/DDBJ whole genome shotgun (WGS) entry which is preliminary data.</text>
</comment>
<dbReference type="PANTHER" id="PTHR23221:SF7">
    <property type="entry name" value="PHOSPHATIDYLINOSITOL-GLYCAN-SPECIFIC PHOSPHOLIPASE D"/>
    <property type="match status" value="1"/>
</dbReference>
<dbReference type="EMBL" id="RQGN01000035">
    <property type="protein sequence ID" value="TGM06033.1"/>
    <property type="molecule type" value="Genomic_DNA"/>
</dbReference>
<dbReference type="SMART" id="SM00191">
    <property type="entry name" value="Int_alpha"/>
    <property type="match status" value="6"/>
</dbReference>
<dbReference type="PANTHER" id="PTHR23221">
    <property type="entry name" value="GLYCOSYLPHOSPHATIDYLINOSITOL PHOSPHOLIPASE D"/>
    <property type="match status" value="1"/>
</dbReference>
<dbReference type="Gene3D" id="2.130.10.130">
    <property type="entry name" value="Integrin alpha, N-terminal"/>
    <property type="match status" value="3"/>
</dbReference>
<evidence type="ECO:0000256" key="2">
    <source>
        <dbReference type="ARBA" id="ARBA00022737"/>
    </source>
</evidence>
<keyword evidence="4" id="KW-0325">Glycoprotein</keyword>
<evidence type="ECO:0008006" key="7">
    <source>
        <dbReference type="Google" id="ProtNLM"/>
    </source>
</evidence>
<dbReference type="SUPFAM" id="SSF69318">
    <property type="entry name" value="Integrin alpha N-terminal domain"/>
    <property type="match status" value="1"/>
</dbReference>
<evidence type="ECO:0000313" key="6">
    <source>
        <dbReference type="Proteomes" id="UP000298429"/>
    </source>
</evidence>
<dbReference type="PRINTS" id="PR01185">
    <property type="entry name" value="INTEGRINA"/>
</dbReference>
<dbReference type="InterPro" id="IPR013519">
    <property type="entry name" value="Int_alpha_beta-p"/>
</dbReference>
<proteinExistence type="predicted"/>
<keyword evidence="2" id="KW-0677">Repeat</keyword>
<dbReference type="OrthoDB" id="344301at2"/>
<evidence type="ECO:0000256" key="4">
    <source>
        <dbReference type="ARBA" id="ARBA00023180"/>
    </source>
</evidence>
<dbReference type="GO" id="GO:0008305">
    <property type="term" value="C:integrin complex"/>
    <property type="evidence" value="ECO:0007669"/>
    <property type="project" value="InterPro"/>
</dbReference>
<dbReference type="GO" id="GO:0016787">
    <property type="term" value="F:hydrolase activity"/>
    <property type="evidence" value="ECO:0007669"/>
    <property type="project" value="UniProtKB-KW"/>
</dbReference>
<dbReference type="Pfam" id="PF01839">
    <property type="entry name" value="FG-GAP"/>
    <property type="match status" value="4"/>
</dbReference>
<dbReference type="AlphaFoldDB" id="A0A5F2BKE7"/>
<protein>
    <recommendedName>
        <fullName evidence="7">VCBS repeat-containing protein</fullName>
    </recommendedName>
</protein>
<evidence type="ECO:0000256" key="3">
    <source>
        <dbReference type="ARBA" id="ARBA00022801"/>
    </source>
</evidence>
<reference evidence="5 6" key="1">
    <citation type="journal article" date="2019" name="PLoS Negl. Trop. Dis.">
        <title>Revisiting the worldwide diversity of Leptospira species in the environment.</title>
        <authorList>
            <person name="Vincent A.T."/>
            <person name="Schiettekatte O."/>
            <person name="Bourhy P."/>
            <person name="Veyrier F.J."/>
            <person name="Picardeau M."/>
        </authorList>
    </citation>
    <scope>NUCLEOTIDE SEQUENCE [LARGE SCALE GENOMIC DNA]</scope>
    <source>
        <strain evidence="5 6">201702444</strain>
    </source>
</reference>
<accession>A0A5F2BKE7</accession>